<sequence>MDPAQVSKILGILGRTHVIRCTHFAGAVLFLWEHIITSQEEFDVIWKSNWSSGKVLFLLQRYLVWPELIGALYADMGSLTGFQCRAIFAYHIFTTSATISMAHAILLMRTWALWRSNKCVVLALPVALTMFVVFIAYSTSRYVSGTTFVPAKSLSPLLSGCA</sequence>
<keyword evidence="1" id="KW-0472">Membrane</keyword>
<feature type="domain" description="DUF6533" evidence="2">
    <location>
        <begin position="21"/>
        <end position="64"/>
    </location>
</feature>
<accession>A0A165YYS2</accession>
<dbReference type="Proteomes" id="UP000077266">
    <property type="component" value="Unassembled WGS sequence"/>
</dbReference>
<organism evidence="3 4">
    <name type="scientific">Exidia glandulosa HHB12029</name>
    <dbReference type="NCBI Taxonomy" id="1314781"/>
    <lineage>
        <taxon>Eukaryota</taxon>
        <taxon>Fungi</taxon>
        <taxon>Dikarya</taxon>
        <taxon>Basidiomycota</taxon>
        <taxon>Agaricomycotina</taxon>
        <taxon>Agaricomycetes</taxon>
        <taxon>Auriculariales</taxon>
        <taxon>Exidiaceae</taxon>
        <taxon>Exidia</taxon>
    </lineage>
</organism>
<evidence type="ECO:0000259" key="2">
    <source>
        <dbReference type="Pfam" id="PF20151"/>
    </source>
</evidence>
<keyword evidence="1" id="KW-1133">Transmembrane helix</keyword>
<evidence type="ECO:0000256" key="1">
    <source>
        <dbReference type="SAM" id="Phobius"/>
    </source>
</evidence>
<feature type="non-terminal residue" evidence="3">
    <location>
        <position position="162"/>
    </location>
</feature>
<dbReference type="Pfam" id="PF20151">
    <property type="entry name" value="DUF6533"/>
    <property type="match status" value="1"/>
</dbReference>
<dbReference type="InterPro" id="IPR045340">
    <property type="entry name" value="DUF6533"/>
</dbReference>
<reference evidence="3 4" key="1">
    <citation type="journal article" date="2016" name="Mol. Biol. Evol.">
        <title>Comparative Genomics of Early-Diverging Mushroom-Forming Fungi Provides Insights into the Origins of Lignocellulose Decay Capabilities.</title>
        <authorList>
            <person name="Nagy L.G."/>
            <person name="Riley R."/>
            <person name="Tritt A."/>
            <person name="Adam C."/>
            <person name="Daum C."/>
            <person name="Floudas D."/>
            <person name="Sun H."/>
            <person name="Yadav J.S."/>
            <person name="Pangilinan J."/>
            <person name="Larsson K.H."/>
            <person name="Matsuura K."/>
            <person name="Barry K."/>
            <person name="Labutti K."/>
            <person name="Kuo R."/>
            <person name="Ohm R.A."/>
            <person name="Bhattacharya S.S."/>
            <person name="Shirouzu T."/>
            <person name="Yoshinaga Y."/>
            <person name="Martin F.M."/>
            <person name="Grigoriev I.V."/>
            <person name="Hibbett D.S."/>
        </authorList>
    </citation>
    <scope>NUCLEOTIDE SEQUENCE [LARGE SCALE GENOMIC DNA]</scope>
    <source>
        <strain evidence="3 4">HHB12029</strain>
    </source>
</reference>
<feature type="transmembrane region" description="Helical" evidence="1">
    <location>
        <begin position="86"/>
        <end position="107"/>
    </location>
</feature>
<proteinExistence type="predicted"/>
<protein>
    <recommendedName>
        <fullName evidence="2">DUF6533 domain-containing protein</fullName>
    </recommendedName>
</protein>
<feature type="transmembrane region" description="Helical" evidence="1">
    <location>
        <begin position="119"/>
        <end position="137"/>
    </location>
</feature>
<evidence type="ECO:0000313" key="3">
    <source>
        <dbReference type="EMBL" id="KZV77899.1"/>
    </source>
</evidence>
<dbReference type="EMBL" id="KV427392">
    <property type="protein sequence ID" value="KZV77899.1"/>
    <property type="molecule type" value="Genomic_DNA"/>
</dbReference>
<dbReference type="InParanoid" id="A0A165YYS2"/>
<evidence type="ECO:0000313" key="4">
    <source>
        <dbReference type="Proteomes" id="UP000077266"/>
    </source>
</evidence>
<dbReference type="OrthoDB" id="3349377at2759"/>
<dbReference type="AlphaFoldDB" id="A0A165YYS2"/>
<name>A0A165YYS2_EXIGL</name>
<gene>
    <name evidence="3" type="ORF">EXIGLDRAFT_847923</name>
</gene>
<keyword evidence="4" id="KW-1185">Reference proteome</keyword>
<keyword evidence="1" id="KW-0812">Transmembrane</keyword>